<protein>
    <submittedName>
        <fullName evidence="9">Aryl-alcohol oxidase</fullName>
    </submittedName>
</protein>
<evidence type="ECO:0000256" key="6">
    <source>
        <dbReference type="PIRSR" id="PIRSR000137-2"/>
    </source>
</evidence>
<evidence type="ECO:0000256" key="4">
    <source>
        <dbReference type="ARBA" id="ARBA00022827"/>
    </source>
</evidence>
<feature type="active site" description="Proton acceptor" evidence="5">
    <location>
        <position position="584"/>
    </location>
</feature>
<keyword evidence="3" id="KW-0285">Flavoprotein</keyword>
<evidence type="ECO:0000259" key="8">
    <source>
        <dbReference type="PROSITE" id="PS00624"/>
    </source>
</evidence>
<dbReference type="Pfam" id="PF05199">
    <property type="entry name" value="GMC_oxred_C"/>
    <property type="match status" value="1"/>
</dbReference>
<dbReference type="Pfam" id="PF00732">
    <property type="entry name" value="GMC_oxred_N"/>
    <property type="match status" value="1"/>
</dbReference>
<dbReference type="AlphaFoldDB" id="A0AAD7E7G6"/>
<gene>
    <name evidence="9" type="ORF">DFH08DRAFT_759989</name>
</gene>
<keyword evidence="4 6" id="KW-0274">FAD</keyword>
<dbReference type="GO" id="GO:0050660">
    <property type="term" value="F:flavin adenine dinucleotide binding"/>
    <property type="evidence" value="ECO:0007669"/>
    <property type="project" value="InterPro"/>
</dbReference>
<dbReference type="PIRSF" id="PIRSF000137">
    <property type="entry name" value="Alcohol_oxidase"/>
    <property type="match status" value="1"/>
</dbReference>
<accession>A0AAD7E7G6</accession>
<evidence type="ECO:0000256" key="5">
    <source>
        <dbReference type="PIRSR" id="PIRSR000137-1"/>
    </source>
</evidence>
<dbReference type="PANTHER" id="PTHR11552:SF147">
    <property type="entry name" value="CHOLINE DEHYDROGENASE, MITOCHONDRIAL"/>
    <property type="match status" value="1"/>
</dbReference>
<sequence>MLRSLSLLAVFLPVHGLFYERFQDLPVRQFDFIVVGGGTAGNVVANRLTEDADVRVLVLEAGGSDKDAYNSHVPLYGRRLQGSQYDWNYTTTPQAALYDRAIPYPRGFIIGGSSSINLMVYTRGPSEDWDRMARVTGDSGWTWENIQPYIRKVNGASLHFSLSDSPKKLKNECFVPPADHHNTTGQFDPKVHSFYGVNSVSLSGWKYSSDPRALEAIAQSNGEFPFNEDMNSGFQLGFGWTQSTVGDGARSSSATSYLGAKYIKRNNLFVLLHARVLRLQQTNTRSAGENLAVRGLELTQDAGNTIHALQASKEIILSAGSVGTPTILMHSGIGDPTELNTVGIKPLHDLPSVGKNLTDHPLLVTAYNANTTDTPDEILRNAKFAKRFERRWNETKTGPLSSGQGRILGWFRFNLSSPVFGGVSDPAAGPNSAHFEMIIGNGAGSPPPTGHYLGLTLAVVAPTSTGSLTLNSSDPLDSPLINPNVLGTDFDFTAMREAFFASKRFVSAPAWDGYILSPTVNVTDDNLDDFIRHNTGVIWHPVKTAAMSAKGADYGVVDPDLKVKGLDGLRNVDASVLPFIPSAHTQVPTYIIAERASDLIKQDYHLK</sequence>
<feature type="chain" id="PRO_5042108868" evidence="7">
    <location>
        <begin position="17"/>
        <end position="607"/>
    </location>
</feature>
<evidence type="ECO:0000313" key="9">
    <source>
        <dbReference type="EMBL" id="KAJ7301734.1"/>
    </source>
</evidence>
<reference evidence="9" key="1">
    <citation type="submission" date="2023-03" db="EMBL/GenBank/DDBJ databases">
        <title>Massive genome expansion in bonnet fungi (Mycena s.s.) driven by repeated elements and novel gene families across ecological guilds.</title>
        <authorList>
            <consortium name="Lawrence Berkeley National Laboratory"/>
            <person name="Harder C.B."/>
            <person name="Miyauchi S."/>
            <person name="Viragh M."/>
            <person name="Kuo A."/>
            <person name="Thoen E."/>
            <person name="Andreopoulos B."/>
            <person name="Lu D."/>
            <person name="Skrede I."/>
            <person name="Drula E."/>
            <person name="Henrissat B."/>
            <person name="Morin E."/>
            <person name="Kohler A."/>
            <person name="Barry K."/>
            <person name="LaButti K."/>
            <person name="Morin E."/>
            <person name="Salamov A."/>
            <person name="Lipzen A."/>
            <person name="Mereny Z."/>
            <person name="Hegedus B."/>
            <person name="Baldrian P."/>
            <person name="Stursova M."/>
            <person name="Weitz H."/>
            <person name="Taylor A."/>
            <person name="Grigoriev I.V."/>
            <person name="Nagy L.G."/>
            <person name="Martin F."/>
            <person name="Kauserud H."/>
        </authorList>
    </citation>
    <scope>NUCLEOTIDE SEQUENCE</scope>
    <source>
        <strain evidence="9">CBHHK002</strain>
    </source>
</reference>
<evidence type="ECO:0000256" key="2">
    <source>
        <dbReference type="ARBA" id="ARBA00010790"/>
    </source>
</evidence>
<dbReference type="InterPro" id="IPR007867">
    <property type="entry name" value="GMC_OxRtase_C"/>
</dbReference>
<feature type="binding site" evidence="6">
    <location>
        <begin position="539"/>
        <end position="540"/>
    </location>
    <ligand>
        <name>FAD</name>
        <dbReference type="ChEBI" id="CHEBI:57692"/>
    </ligand>
</feature>
<dbReference type="InterPro" id="IPR000172">
    <property type="entry name" value="GMC_OxRdtase_N"/>
</dbReference>
<dbReference type="Proteomes" id="UP001218218">
    <property type="component" value="Unassembled WGS sequence"/>
</dbReference>
<keyword evidence="10" id="KW-1185">Reference proteome</keyword>
<organism evidence="9 10">
    <name type="scientific">Mycena albidolilacea</name>
    <dbReference type="NCBI Taxonomy" id="1033008"/>
    <lineage>
        <taxon>Eukaryota</taxon>
        <taxon>Fungi</taxon>
        <taxon>Dikarya</taxon>
        <taxon>Basidiomycota</taxon>
        <taxon>Agaricomycotina</taxon>
        <taxon>Agaricomycetes</taxon>
        <taxon>Agaricomycetidae</taxon>
        <taxon>Agaricales</taxon>
        <taxon>Marasmiineae</taxon>
        <taxon>Mycenaceae</taxon>
        <taxon>Mycena</taxon>
    </lineage>
</organism>
<feature type="binding site" evidence="6">
    <location>
        <position position="276"/>
    </location>
    <ligand>
        <name>FAD</name>
        <dbReference type="ChEBI" id="CHEBI:57692"/>
    </ligand>
</feature>
<dbReference type="InterPro" id="IPR012132">
    <property type="entry name" value="GMC_OxRdtase"/>
</dbReference>
<dbReference type="PANTHER" id="PTHR11552">
    <property type="entry name" value="GLUCOSE-METHANOL-CHOLINE GMC OXIDOREDUCTASE"/>
    <property type="match status" value="1"/>
</dbReference>
<evidence type="ECO:0000256" key="7">
    <source>
        <dbReference type="SAM" id="SignalP"/>
    </source>
</evidence>
<dbReference type="InterPro" id="IPR036188">
    <property type="entry name" value="FAD/NAD-bd_sf"/>
</dbReference>
<dbReference type="Gene3D" id="3.30.560.10">
    <property type="entry name" value="Glucose Oxidase, domain 3"/>
    <property type="match status" value="1"/>
</dbReference>
<dbReference type="SUPFAM" id="SSF54373">
    <property type="entry name" value="FAD-linked reductases, C-terminal domain"/>
    <property type="match status" value="1"/>
</dbReference>
<feature type="active site" description="Proton donor" evidence="5">
    <location>
        <position position="540"/>
    </location>
</feature>
<dbReference type="GO" id="GO:0016614">
    <property type="term" value="F:oxidoreductase activity, acting on CH-OH group of donors"/>
    <property type="evidence" value="ECO:0007669"/>
    <property type="project" value="InterPro"/>
</dbReference>
<dbReference type="EMBL" id="JARIHO010000128">
    <property type="protein sequence ID" value="KAJ7301734.1"/>
    <property type="molecule type" value="Genomic_DNA"/>
</dbReference>
<dbReference type="PROSITE" id="PS00624">
    <property type="entry name" value="GMC_OXRED_2"/>
    <property type="match status" value="1"/>
</dbReference>
<keyword evidence="7" id="KW-0732">Signal</keyword>
<proteinExistence type="inferred from homology"/>
<dbReference type="SUPFAM" id="SSF51905">
    <property type="entry name" value="FAD/NAD(P)-binding domain"/>
    <property type="match status" value="1"/>
</dbReference>
<comment type="caution">
    <text evidence="9">The sequence shown here is derived from an EMBL/GenBank/DDBJ whole genome shotgun (WGS) entry which is preliminary data.</text>
</comment>
<evidence type="ECO:0000256" key="3">
    <source>
        <dbReference type="ARBA" id="ARBA00022630"/>
    </source>
</evidence>
<comment type="cofactor">
    <cofactor evidence="1 6">
        <name>FAD</name>
        <dbReference type="ChEBI" id="CHEBI:57692"/>
    </cofactor>
</comment>
<feature type="domain" description="Glucose-methanol-choline oxidoreductase N-terminal" evidence="8">
    <location>
        <begin position="320"/>
        <end position="334"/>
    </location>
</feature>
<feature type="binding site" evidence="6">
    <location>
        <begin position="117"/>
        <end position="120"/>
    </location>
    <ligand>
        <name>FAD</name>
        <dbReference type="ChEBI" id="CHEBI:57692"/>
    </ligand>
</feature>
<evidence type="ECO:0000256" key="1">
    <source>
        <dbReference type="ARBA" id="ARBA00001974"/>
    </source>
</evidence>
<dbReference type="Gene3D" id="3.50.50.60">
    <property type="entry name" value="FAD/NAD(P)-binding domain"/>
    <property type="match status" value="1"/>
</dbReference>
<comment type="similarity">
    <text evidence="2">Belongs to the GMC oxidoreductase family.</text>
</comment>
<name>A0AAD7E7G6_9AGAR</name>
<evidence type="ECO:0000313" key="10">
    <source>
        <dbReference type="Proteomes" id="UP001218218"/>
    </source>
</evidence>
<feature type="signal peptide" evidence="7">
    <location>
        <begin position="1"/>
        <end position="16"/>
    </location>
</feature>